<dbReference type="AlphaFoldDB" id="A0A6G6W7Q4"/>
<name>A0A6G6W7Q4_9ACTN</name>
<evidence type="ECO:0000313" key="1">
    <source>
        <dbReference type="EMBL" id="QIG41368.1"/>
    </source>
</evidence>
<gene>
    <name evidence="1" type="ORF">G5V58_00015</name>
</gene>
<keyword evidence="2" id="KW-1185">Reference proteome</keyword>
<protein>
    <submittedName>
        <fullName evidence="1">Uncharacterized protein</fullName>
    </submittedName>
</protein>
<dbReference type="Proteomes" id="UP000502996">
    <property type="component" value="Chromosome"/>
</dbReference>
<accession>A0A6G6W7Q4</accession>
<evidence type="ECO:0000313" key="2">
    <source>
        <dbReference type="Proteomes" id="UP000502996"/>
    </source>
</evidence>
<dbReference type="EMBL" id="CP049257">
    <property type="protein sequence ID" value="QIG41368.1"/>
    <property type="molecule type" value="Genomic_DNA"/>
</dbReference>
<proteinExistence type="predicted"/>
<dbReference type="KEGG" id="nano:G5V58_00015"/>
<organism evidence="1 2">
    <name type="scientific">Nocardioides anomalus</name>
    <dbReference type="NCBI Taxonomy" id="2712223"/>
    <lineage>
        <taxon>Bacteria</taxon>
        <taxon>Bacillati</taxon>
        <taxon>Actinomycetota</taxon>
        <taxon>Actinomycetes</taxon>
        <taxon>Propionibacteriales</taxon>
        <taxon>Nocardioidaceae</taxon>
        <taxon>Nocardioides</taxon>
    </lineage>
</organism>
<reference evidence="1 2" key="1">
    <citation type="submission" date="2020-02" db="EMBL/GenBank/DDBJ databases">
        <title>Full genome sequence of Nocardioides sp. R-3366.</title>
        <authorList>
            <person name="Im W.-T."/>
        </authorList>
    </citation>
    <scope>NUCLEOTIDE SEQUENCE [LARGE SCALE GENOMIC DNA]</scope>
    <source>
        <strain evidence="1 2">R-3366</strain>
    </source>
</reference>
<dbReference type="RefSeq" id="WP_165227639.1">
    <property type="nucleotide sequence ID" value="NZ_CP049257.1"/>
</dbReference>
<sequence length="252" mass="26423">MTVPDLFRRLVDDAAVFPPGDAPLPDALAAYAERRGDQRDLVGSLVVRDTDLPLLRGFAGPVSVVVTGGAGQLAGPVALCERLGLALAGVEIALRDLDDLGGNARRVTTAAADLGDVPLFVELPRGPGEASWLAAADEVAGAGHRLKFRTLDLPTPVLAGWIDAALDRETPFKATAGLHHAVRHAQGHGFLNVLAATAALWDGGSVDDAVAVLDSPEPPVPDARARRWFTSFGSCSITEPYDDLRTMGLLDE</sequence>